<dbReference type="PROSITE" id="PS51437">
    <property type="entry name" value="CG_1"/>
    <property type="match status" value="1"/>
</dbReference>
<dbReference type="InterPro" id="IPR002909">
    <property type="entry name" value="IPT_dom"/>
</dbReference>
<dbReference type="FunFam" id="2.60.40.10:FF:000314">
    <property type="entry name" value="Calmodulin-binding transcription activator 2"/>
    <property type="match status" value="1"/>
</dbReference>
<keyword evidence="11" id="KW-0010">Activator</keyword>
<dbReference type="SUPFAM" id="SSF81296">
    <property type="entry name" value="E set domains"/>
    <property type="match status" value="1"/>
</dbReference>
<evidence type="ECO:0000256" key="11">
    <source>
        <dbReference type="ARBA" id="ARBA00023159"/>
    </source>
</evidence>
<feature type="domain" description="CG-1" evidence="15">
    <location>
        <begin position="13"/>
        <end position="139"/>
    </location>
</feature>
<dbReference type="GO" id="GO:0005634">
    <property type="term" value="C:nucleus"/>
    <property type="evidence" value="ECO:0007669"/>
    <property type="project" value="UniProtKB-SubCell"/>
</dbReference>
<dbReference type="InterPro" id="IPR005559">
    <property type="entry name" value="CG-1_dom"/>
</dbReference>
<dbReference type="Pfam" id="PF12796">
    <property type="entry name" value="Ank_2"/>
    <property type="match status" value="1"/>
</dbReference>
<dbReference type="SUPFAM" id="SSF52540">
    <property type="entry name" value="P-loop containing nucleoside triphosphate hydrolases"/>
    <property type="match status" value="1"/>
</dbReference>
<dbReference type="Gene3D" id="1.20.5.190">
    <property type="match status" value="1"/>
</dbReference>
<sequence length="1032" mass="116458">MAETRRLTRQFDIEQLLLEAQQRWLRPVEICEILQNFRAFRIAPEPPQKPPSGSLFLFDRKVLRYFRKDGHNWRKKKDGKTVKEAHERLKADSVDVLHCYYAHGEENENFQRRTYWMLEEALMHIVLVHYLEVKGSKGGFNRVKDDDDIASATRMDSPVCSDSFTGQSHLPSQTMEIGSPNSTQTSGYADAESDNHHGRSRYHPFVELQQYVEGPQGDVNFSNTNSPLPSQSSQYDYQEIPSQSKSGCLSVAQENMTKLFNGAGHDLQFNKARTLYNATSWEEVIGNEVDGFQRAFKTIVTVPGNISGQYDLEFHELLPDDLISNQKEAANAQNKANSQILDSEGSLVLLKTASQNDLSLNGKMNGPSLLKQASLDLSNVGGDGLKKYDSFSRWMSKELGEVDDSHMKSSSQSYWNFIESENVEDSSMTTAEHLDSYTMSPSVSQDQLFSILDFSPNWAFTGFETKVLITGTFLKDRKDLENCKWSCMFGEVEVPAEIIAGGVLRCDTPLHKSGTVPFYITCSNRLACSEVREFEFRDNYPQCMDTTDSHSHINELYLHVRLGKLLSLGYSDQSTPVDNMTEEKINLSYKISSLLMDSDDEWLNMLETTSGEEFCADSSKDRVLQTLLKEQLHDWLLRKIAEGGKGPCVLDKEGQGVLHLAAAVGYDWAIKPTITAGVGINFRDVRGWTALHWAAFCGRERTVVSLVTLGAASGALTDPTPEFPSGRTPADLASANGHKGIAGFLAESSLTAHLETLTLKNTDNVDISEVTCTKDMEDFVEKYDVNAPGEPSMKDSLTAVRKATLAAARIHQVFRVQSFQRKKLLQYNEEMSGISDKQALSRISIKANTTGEHNTPAHVAAIRIQNKFRGWKGRKEFLIIRKRIVKIQAHIRGHQVRKRYKKIVWTVGIMEKVILRWRRKGSGLRGFRSEGLLEGSSGQEAQPQKEEDYDFLQEGRKQAEARMQKALSRVKSMVQYPEARDQYSRLLNVVSELQKSNMLQDRSSHEVEDVNNGDFMMEFEELWEEDSNIPAS</sequence>
<evidence type="ECO:0000256" key="2">
    <source>
        <dbReference type="ARBA" id="ARBA00008267"/>
    </source>
</evidence>
<keyword evidence="9" id="KW-0175">Coiled coil</keyword>
<dbReference type="SMR" id="A0A8T3AFB4"/>
<evidence type="ECO:0000256" key="7">
    <source>
        <dbReference type="ARBA" id="ARBA00023015"/>
    </source>
</evidence>
<dbReference type="InterPro" id="IPR000048">
    <property type="entry name" value="IQ_motif_EF-hand-BS"/>
</dbReference>
<dbReference type="GO" id="GO:0009409">
    <property type="term" value="P:response to cold"/>
    <property type="evidence" value="ECO:0007669"/>
    <property type="project" value="UniProtKB-ARBA"/>
</dbReference>
<keyword evidence="3" id="KW-0597">Phosphoprotein</keyword>
<gene>
    <name evidence="16" type="ORF">KFK09_024887</name>
</gene>
<evidence type="ECO:0000256" key="9">
    <source>
        <dbReference type="ARBA" id="ARBA00023054"/>
    </source>
</evidence>
<dbReference type="OrthoDB" id="407555at2759"/>
<dbReference type="PROSITE" id="PS50096">
    <property type="entry name" value="IQ"/>
    <property type="match status" value="2"/>
</dbReference>
<evidence type="ECO:0000256" key="13">
    <source>
        <dbReference type="ARBA" id="ARBA00023242"/>
    </source>
</evidence>
<protein>
    <recommendedName>
        <fullName evidence="15">CG-1 domain-containing protein</fullName>
    </recommendedName>
</protein>
<dbReference type="Pfam" id="PF03859">
    <property type="entry name" value="CG-1"/>
    <property type="match status" value="1"/>
</dbReference>
<dbReference type="FunFam" id="1.20.5.190:FF:000003">
    <property type="entry name" value="Calmodulin-binding transcription activator 2"/>
    <property type="match status" value="1"/>
</dbReference>
<keyword evidence="4" id="KW-0677">Repeat</keyword>
<evidence type="ECO:0000256" key="6">
    <source>
        <dbReference type="ARBA" id="ARBA00022860"/>
    </source>
</evidence>
<dbReference type="SUPFAM" id="SSF48403">
    <property type="entry name" value="Ankyrin repeat"/>
    <property type="match status" value="1"/>
</dbReference>
<evidence type="ECO:0000256" key="1">
    <source>
        <dbReference type="ARBA" id="ARBA00004123"/>
    </source>
</evidence>
<keyword evidence="6" id="KW-0112">Calmodulin-binding</keyword>
<evidence type="ECO:0000256" key="5">
    <source>
        <dbReference type="ARBA" id="ARBA00022837"/>
    </source>
</evidence>
<dbReference type="GO" id="GO:0003712">
    <property type="term" value="F:transcription coregulator activity"/>
    <property type="evidence" value="ECO:0007669"/>
    <property type="project" value="TreeGrafter"/>
</dbReference>
<dbReference type="SMART" id="SM00248">
    <property type="entry name" value="ANK"/>
    <property type="match status" value="2"/>
</dbReference>
<dbReference type="InterPro" id="IPR002110">
    <property type="entry name" value="Ankyrin_rpt"/>
</dbReference>
<dbReference type="Gene3D" id="2.60.40.10">
    <property type="entry name" value="Immunoglobulins"/>
    <property type="match status" value="1"/>
</dbReference>
<feature type="region of interest" description="Disordered" evidence="14">
    <location>
        <begin position="154"/>
        <end position="199"/>
    </location>
</feature>
<proteinExistence type="inferred from homology"/>
<dbReference type="InterPro" id="IPR013783">
    <property type="entry name" value="Ig-like_fold"/>
</dbReference>
<reference evidence="16" key="1">
    <citation type="journal article" date="2022" name="Front. Genet.">
        <title>Chromosome-Scale Assembly of the Dendrobium nobile Genome Provides Insights Into the Molecular Mechanism of the Biosynthesis of the Medicinal Active Ingredient of Dendrobium.</title>
        <authorList>
            <person name="Xu Q."/>
            <person name="Niu S.-C."/>
            <person name="Li K.-L."/>
            <person name="Zheng P.-J."/>
            <person name="Zhang X.-J."/>
            <person name="Jia Y."/>
            <person name="Liu Y."/>
            <person name="Niu Y.-X."/>
            <person name="Yu L.-H."/>
            <person name="Chen D.-F."/>
            <person name="Zhang G.-Q."/>
        </authorList>
    </citation>
    <scope>NUCLEOTIDE SEQUENCE</scope>
    <source>
        <tissue evidence="16">Leaf</tissue>
    </source>
</reference>
<dbReference type="GO" id="GO:0005516">
    <property type="term" value="F:calmodulin binding"/>
    <property type="evidence" value="ECO:0007669"/>
    <property type="project" value="UniProtKB-KW"/>
</dbReference>
<evidence type="ECO:0000256" key="3">
    <source>
        <dbReference type="ARBA" id="ARBA00022553"/>
    </source>
</evidence>
<dbReference type="Pfam" id="PF01833">
    <property type="entry name" value="TIG"/>
    <property type="match status" value="1"/>
</dbReference>
<keyword evidence="7" id="KW-0805">Transcription regulation</keyword>
<dbReference type="Gene3D" id="1.25.40.20">
    <property type="entry name" value="Ankyrin repeat-containing domain"/>
    <property type="match status" value="1"/>
</dbReference>
<dbReference type="GO" id="GO:0003690">
    <property type="term" value="F:double-stranded DNA binding"/>
    <property type="evidence" value="ECO:0007669"/>
    <property type="project" value="TreeGrafter"/>
</dbReference>
<accession>A0A8T3AFB4</accession>
<dbReference type="Proteomes" id="UP000829196">
    <property type="component" value="Unassembled WGS sequence"/>
</dbReference>
<organism evidence="16 17">
    <name type="scientific">Dendrobium nobile</name>
    <name type="common">Orchid</name>
    <dbReference type="NCBI Taxonomy" id="94219"/>
    <lineage>
        <taxon>Eukaryota</taxon>
        <taxon>Viridiplantae</taxon>
        <taxon>Streptophyta</taxon>
        <taxon>Embryophyta</taxon>
        <taxon>Tracheophyta</taxon>
        <taxon>Spermatophyta</taxon>
        <taxon>Magnoliopsida</taxon>
        <taxon>Liliopsida</taxon>
        <taxon>Asparagales</taxon>
        <taxon>Orchidaceae</taxon>
        <taxon>Epidendroideae</taxon>
        <taxon>Malaxideae</taxon>
        <taxon>Dendrobiinae</taxon>
        <taxon>Dendrobium</taxon>
    </lineage>
</organism>
<evidence type="ECO:0000256" key="4">
    <source>
        <dbReference type="ARBA" id="ARBA00022737"/>
    </source>
</evidence>
<keyword evidence="8" id="KW-0040">ANK repeat</keyword>
<dbReference type="InterPro" id="IPR027417">
    <property type="entry name" value="P-loop_NTPase"/>
</dbReference>
<dbReference type="SMART" id="SM00015">
    <property type="entry name" value="IQ"/>
    <property type="match status" value="2"/>
</dbReference>
<dbReference type="PANTHER" id="PTHR23335">
    <property type="entry name" value="CALMODULIN-BINDING TRANSCRIPTION ACTIVATOR CAMTA"/>
    <property type="match status" value="1"/>
</dbReference>
<evidence type="ECO:0000256" key="14">
    <source>
        <dbReference type="SAM" id="MobiDB-lite"/>
    </source>
</evidence>
<keyword evidence="13" id="KW-0539">Nucleus</keyword>
<feature type="compositionally biased region" description="Polar residues" evidence="14">
    <location>
        <begin position="160"/>
        <end position="187"/>
    </location>
</feature>
<dbReference type="Pfam" id="PF00612">
    <property type="entry name" value="IQ"/>
    <property type="match status" value="2"/>
</dbReference>
<dbReference type="EMBL" id="JAGYWB010000017">
    <property type="protein sequence ID" value="KAI0494744.1"/>
    <property type="molecule type" value="Genomic_DNA"/>
</dbReference>
<evidence type="ECO:0000259" key="15">
    <source>
        <dbReference type="PROSITE" id="PS51437"/>
    </source>
</evidence>
<keyword evidence="17" id="KW-1185">Reference proteome</keyword>
<dbReference type="InterPro" id="IPR014756">
    <property type="entry name" value="Ig_E-set"/>
</dbReference>
<evidence type="ECO:0000313" key="17">
    <source>
        <dbReference type="Proteomes" id="UP000829196"/>
    </source>
</evidence>
<name>A0A8T3AFB4_DENNO</name>
<comment type="caution">
    <text evidence="16">The sequence shown here is derived from an EMBL/GenBank/DDBJ whole genome shotgun (WGS) entry which is preliminary data.</text>
</comment>
<dbReference type="PANTHER" id="PTHR23335:SF29">
    <property type="entry name" value="CALMODULIN-BINDING TRANSCRIPTION ACTIVATOR 1"/>
    <property type="match status" value="1"/>
</dbReference>
<dbReference type="AlphaFoldDB" id="A0A8T3AFB4"/>
<evidence type="ECO:0000256" key="12">
    <source>
        <dbReference type="ARBA" id="ARBA00023163"/>
    </source>
</evidence>
<keyword evidence="12" id="KW-0804">Transcription</keyword>
<keyword evidence="5" id="KW-0106">Calcium</keyword>
<evidence type="ECO:0000256" key="8">
    <source>
        <dbReference type="ARBA" id="ARBA00023043"/>
    </source>
</evidence>
<comment type="similarity">
    <text evidence="2">Belongs to the CAMTA family.</text>
</comment>
<keyword evidence="10" id="KW-0238">DNA-binding</keyword>
<evidence type="ECO:0000313" key="16">
    <source>
        <dbReference type="EMBL" id="KAI0494744.1"/>
    </source>
</evidence>
<dbReference type="SMART" id="SM01076">
    <property type="entry name" value="CG-1"/>
    <property type="match status" value="1"/>
</dbReference>
<comment type="subcellular location">
    <subcellularLocation>
        <location evidence="1">Nucleus</location>
    </subcellularLocation>
</comment>
<dbReference type="GO" id="GO:0006357">
    <property type="term" value="P:regulation of transcription by RNA polymerase II"/>
    <property type="evidence" value="ECO:0007669"/>
    <property type="project" value="TreeGrafter"/>
</dbReference>
<evidence type="ECO:0000256" key="10">
    <source>
        <dbReference type="ARBA" id="ARBA00023125"/>
    </source>
</evidence>
<dbReference type="InterPro" id="IPR036770">
    <property type="entry name" value="Ankyrin_rpt-contain_sf"/>
</dbReference>